<name>A0AAJ2NS80_ALKPS</name>
<evidence type="ECO:0000256" key="5">
    <source>
        <dbReference type="ARBA" id="ARBA00022723"/>
    </source>
</evidence>
<keyword evidence="4 8" id="KW-0808">Transferase</keyword>
<sequence>PDRDELVDMENFIKEVVKKVKVPLVIDSTDDKVIERALKYSQGKAIINSINLEDGEDRFKAITPLIHRYGAAVVVGTIDEEGMGVTAERKLEIARR</sequence>
<keyword evidence="6" id="KW-0170">Cobalt</keyword>
<dbReference type="AlphaFoldDB" id="A0AAJ2NS80"/>
<keyword evidence="5" id="KW-0479">Metal-binding</keyword>
<proteinExistence type="inferred from homology"/>
<organism evidence="8 9">
    <name type="scientific">Alkalihalophilus pseudofirmus</name>
    <name type="common">Bacillus pseudofirmus</name>
    <dbReference type="NCBI Taxonomy" id="79885"/>
    <lineage>
        <taxon>Bacteria</taxon>
        <taxon>Bacillati</taxon>
        <taxon>Bacillota</taxon>
        <taxon>Bacilli</taxon>
        <taxon>Bacillales</taxon>
        <taxon>Bacillaceae</taxon>
        <taxon>Alkalihalophilus</taxon>
    </lineage>
</organism>
<dbReference type="Proteomes" id="UP001285636">
    <property type="component" value="Unassembled WGS sequence"/>
</dbReference>
<dbReference type="GO" id="GO:0046872">
    <property type="term" value="F:metal ion binding"/>
    <property type="evidence" value="ECO:0007669"/>
    <property type="project" value="UniProtKB-KW"/>
</dbReference>
<keyword evidence="2" id="KW-0489">Methyltransferase</keyword>
<dbReference type="Gene3D" id="3.20.20.20">
    <property type="entry name" value="Dihydropteroate synthase-like"/>
    <property type="match status" value="1"/>
</dbReference>
<evidence type="ECO:0000256" key="6">
    <source>
        <dbReference type="ARBA" id="ARBA00023285"/>
    </source>
</evidence>
<keyword evidence="3" id="KW-0846">Cobalamin</keyword>
<evidence type="ECO:0000259" key="7">
    <source>
        <dbReference type="PROSITE" id="PS50972"/>
    </source>
</evidence>
<dbReference type="EMBL" id="JAWJAY010000420">
    <property type="protein sequence ID" value="MDV2887749.1"/>
    <property type="molecule type" value="Genomic_DNA"/>
</dbReference>
<dbReference type="EC" id="2.5.1.15" evidence="8"/>
<evidence type="ECO:0000256" key="1">
    <source>
        <dbReference type="ARBA" id="ARBA00010398"/>
    </source>
</evidence>
<reference evidence="8" key="1">
    <citation type="submission" date="2023-10" db="EMBL/GenBank/DDBJ databases">
        <title>Screening of Alkalihalophilus pseudofirmusBZ-TG-HK211 and Its Alleviation of Salt Stress on Rapeseed Growth.</title>
        <authorList>
            <person name="Zhao B."/>
            <person name="Guo T."/>
        </authorList>
    </citation>
    <scope>NUCLEOTIDE SEQUENCE</scope>
    <source>
        <strain evidence="8">BZ-TG-HK211</strain>
    </source>
</reference>
<feature type="domain" description="Pterin-binding" evidence="7">
    <location>
        <begin position="1"/>
        <end position="96"/>
    </location>
</feature>
<dbReference type="SUPFAM" id="SSF51717">
    <property type="entry name" value="Dihydropteroate synthetase-like"/>
    <property type="match status" value="1"/>
</dbReference>
<dbReference type="GO" id="GO:0050667">
    <property type="term" value="P:homocysteine metabolic process"/>
    <property type="evidence" value="ECO:0007669"/>
    <property type="project" value="TreeGrafter"/>
</dbReference>
<dbReference type="GO" id="GO:0008705">
    <property type="term" value="F:methionine synthase activity"/>
    <property type="evidence" value="ECO:0007669"/>
    <property type="project" value="TreeGrafter"/>
</dbReference>
<dbReference type="InterPro" id="IPR050554">
    <property type="entry name" value="Met_Synthase/Corrinoid"/>
</dbReference>
<dbReference type="InterPro" id="IPR000489">
    <property type="entry name" value="Pterin-binding_dom"/>
</dbReference>
<dbReference type="InterPro" id="IPR011005">
    <property type="entry name" value="Dihydropteroate_synth-like_sf"/>
</dbReference>
<dbReference type="PANTHER" id="PTHR45833">
    <property type="entry name" value="METHIONINE SYNTHASE"/>
    <property type="match status" value="1"/>
</dbReference>
<evidence type="ECO:0000256" key="4">
    <source>
        <dbReference type="ARBA" id="ARBA00022679"/>
    </source>
</evidence>
<dbReference type="GO" id="GO:0004156">
    <property type="term" value="F:dihydropteroate synthase activity"/>
    <property type="evidence" value="ECO:0007669"/>
    <property type="project" value="UniProtKB-EC"/>
</dbReference>
<dbReference type="GO" id="GO:0005829">
    <property type="term" value="C:cytosol"/>
    <property type="evidence" value="ECO:0007669"/>
    <property type="project" value="TreeGrafter"/>
</dbReference>
<evidence type="ECO:0000313" key="9">
    <source>
        <dbReference type="Proteomes" id="UP001285636"/>
    </source>
</evidence>
<dbReference type="RefSeq" id="WP_323467916.1">
    <property type="nucleotide sequence ID" value="NZ_JAWJAY010000420.1"/>
</dbReference>
<gene>
    <name evidence="8" type="ORF">RYX45_21510</name>
</gene>
<dbReference type="Pfam" id="PF00809">
    <property type="entry name" value="Pterin_bind"/>
    <property type="match status" value="1"/>
</dbReference>
<dbReference type="PROSITE" id="PS50972">
    <property type="entry name" value="PTERIN_BINDING"/>
    <property type="match status" value="1"/>
</dbReference>
<dbReference type="PANTHER" id="PTHR45833:SF1">
    <property type="entry name" value="METHIONINE SYNTHASE"/>
    <property type="match status" value="1"/>
</dbReference>
<accession>A0AAJ2NS80</accession>
<feature type="non-terminal residue" evidence="8">
    <location>
        <position position="96"/>
    </location>
</feature>
<protein>
    <submittedName>
        <fullName evidence="8">Dihydropteroate synthase</fullName>
        <ecNumber evidence="8">2.5.1.15</ecNumber>
    </submittedName>
</protein>
<dbReference type="GO" id="GO:0046653">
    <property type="term" value="P:tetrahydrofolate metabolic process"/>
    <property type="evidence" value="ECO:0007669"/>
    <property type="project" value="TreeGrafter"/>
</dbReference>
<dbReference type="GO" id="GO:0031419">
    <property type="term" value="F:cobalamin binding"/>
    <property type="evidence" value="ECO:0007669"/>
    <property type="project" value="UniProtKB-KW"/>
</dbReference>
<comment type="caution">
    <text evidence="8">The sequence shown here is derived from an EMBL/GenBank/DDBJ whole genome shotgun (WGS) entry which is preliminary data.</text>
</comment>
<evidence type="ECO:0000256" key="2">
    <source>
        <dbReference type="ARBA" id="ARBA00022603"/>
    </source>
</evidence>
<evidence type="ECO:0000256" key="3">
    <source>
        <dbReference type="ARBA" id="ARBA00022628"/>
    </source>
</evidence>
<evidence type="ECO:0000313" key="8">
    <source>
        <dbReference type="EMBL" id="MDV2887749.1"/>
    </source>
</evidence>
<feature type="non-terminal residue" evidence="8">
    <location>
        <position position="1"/>
    </location>
</feature>
<comment type="similarity">
    <text evidence="1">Belongs to the vitamin-B12 dependent methionine synthase family.</text>
</comment>
<dbReference type="GO" id="GO:0032259">
    <property type="term" value="P:methylation"/>
    <property type="evidence" value="ECO:0007669"/>
    <property type="project" value="UniProtKB-KW"/>
</dbReference>